<keyword evidence="1" id="KW-0732">Signal</keyword>
<evidence type="ECO:0000313" key="2">
    <source>
        <dbReference type="EMBL" id="KCV67414.1"/>
    </source>
</evidence>
<feature type="signal peptide" evidence="1">
    <location>
        <begin position="1"/>
        <end position="19"/>
    </location>
</feature>
<gene>
    <name evidence="2" type="ORF">H696_06159</name>
</gene>
<dbReference type="RefSeq" id="XP_009498180.1">
    <property type="nucleotide sequence ID" value="XM_009499905.1"/>
</dbReference>
<dbReference type="GeneID" id="20530884"/>
<dbReference type="EMBL" id="KB932221">
    <property type="protein sequence ID" value="KCV67414.1"/>
    <property type="molecule type" value="Genomic_DNA"/>
</dbReference>
<name>A0A058YZL0_FONAL</name>
<dbReference type="Proteomes" id="UP000030693">
    <property type="component" value="Unassembled WGS sequence"/>
</dbReference>
<sequence>MLKATFLLAFFAILAVASASSVKAPKKLATLPSRFAAKRGVASQAINDEVGVMVNSASNPCEYALRDFADAIEEDSCSSYALRRAHQVGLCMVEQSNLFDGKTVNTSNAFEDCSKYAIEHRKFCKRVEPDSDAANDDLSYFSCPTRYPTSAGNKSFPMKGCDNIGMDKIFTRAYKSCEDGDFLGFSLDSLCNNKKCVSALEDAFECIVDRYAEDFGICALVNNTYSFSVFCPEDSIGYKTFTKLNCKDANKYALVADDYRDLA</sequence>
<keyword evidence="3" id="KW-1185">Reference proteome</keyword>
<evidence type="ECO:0000256" key="1">
    <source>
        <dbReference type="SAM" id="SignalP"/>
    </source>
</evidence>
<accession>A0A058YZL0</accession>
<organism evidence="2">
    <name type="scientific">Fonticula alba</name>
    <name type="common">Slime mold</name>
    <dbReference type="NCBI Taxonomy" id="691883"/>
    <lineage>
        <taxon>Eukaryota</taxon>
        <taxon>Rotosphaerida</taxon>
        <taxon>Fonticulaceae</taxon>
        <taxon>Fonticula</taxon>
    </lineage>
</organism>
<proteinExistence type="predicted"/>
<protein>
    <submittedName>
        <fullName evidence="2">Uncharacterized protein</fullName>
    </submittedName>
</protein>
<evidence type="ECO:0000313" key="3">
    <source>
        <dbReference type="Proteomes" id="UP000030693"/>
    </source>
</evidence>
<feature type="chain" id="PRO_5001571583" evidence="1">
    <location>
        <begin position="20"/>
        <end position="263"/>
    </location>
</feature>
<dbReference type="AlphaFoldDB" id="A0A058YZL0"/>
<reference evidence="2" key="1">
    <citation type="submission" date="2013-04" db="EMBL/GenBank/DDBJ databases">
        <title>The Genome Sequence of Fonticula alba ATCC 38817.</title>
        <authorList>
            <consortium name="The Broad Institute Genomics Platform"/>
            <person name="Russ C."/>
            <person name="Cuomo C."/>
            <person name="Burger G."/>
            <person name="Gray M.W."/>
            <person name="Holland P.W.H."/>
            <person name="King N."/>
            <person name="Lang F.B.F."/>
            <person name="Roger A.J."/>
            <person name="Ruiz-Trillo I."/>
            <person name="Brown M."/>
            <person name="Walker B."/>
            <person name="Young S."/>
            <person name="Zeng Q."/>
            <person name="Gargeya S."/>
            <person name="Fitzgerald M."/>
            <person name="Haas B."/>
            <person name="Abouelleil A."/>
            <person name="Allen A.W."/>
            <person name="Alvarado L."/>
            <person name="Arachchi H.M."/>
            <person name="Berlin A.M."/>
            <person name="Chapman S.B."/>
            <person name="Gainer-Dewar J."/>
            <person name="Goldberg J."/>
            <person name="Griggs A."/>
            <person name="Gujja S."/>
            <person name="Hansen M."/>
            <person name="Howarth C."/>
            <person name="Imamovic A."/>
            <person name="Ireland A."/>
            <person name="Larimer J."/>
            <person name="McCowan C."/>
            <person name="Murphy C."/>
            <person name="Pearson M."/>
            <person name="Poon T.W."/>
            <person name="Priest M."/>
            <person name="Roberts A."/>
            <person name="Saif S."/>
            <person name="Shea T."/>
            <person name="Sisk P."/>
            <person name="Sykes S."/>
            <person name="Wortman J."/>
            <person name="Nusbaum C."/>
            <person name="Birren B."/>
        </authorList>
    </citation>
    <scope>NUCLEOTIDE SEQUENCE [LARGE SCALE GENOMIC DNA]</scope>
    <source>
        <strain evidence="2">ATCC 38817</strain>
    </source>
</reference>